<dbReference type="SUPFAM" id="SSF57256">
    <property type="entry name" value="Elafin-like"/>
    <property type="match status" value="2"/>
</dbReference>
<dbReference type="GO" id="GO:0030414">
    <property type="term" value="F:peptidase inhibitor activity"/>
    <property type="evidence" value="ECO:0007669"/>
    <property type="project" value="InterPro"/>
</dbReference>
<evidence type="ECO:0000256" key="4">
    <source>
        <dbReference type="ARBA" id="ARBA00022529"/>
    </source>
</evidence>
<keyword evidence="6" id="KW-0044">Antibiotic</keyword>
<reference evidence="10 11" key="1">
    <citation type="submission" date="2009-12" db="EMBL/GenBank/DDBJ databases">
        <title>The Genome Sequence of Anolis carolinensis (Green Anole Lizard).</title>
        <authorList>
            <consortium name="The Genome Sequencing Platform"/>
            <person name="Di Palma F."/>
            <person name="Alfoldi J."/>
            <person name="Heiman D."/>
            <person name="Young S."/>
            <person name="Grabherr M."/>
            <person name="Johnson J."/>
            <person name="Lander E.S."/>
            <person name="Lindblad-Toh K."/>
        </authorList>
    </citation>
    <scope>NUCLEOTIDE SEQUENCE [LARGE SCALE GENOMIC DNA]</scope>
    <source>
        <strain evidence="10 11">JBL SC #1</strain>
    </source>
</reference>
<keyword evidence="11" id="KW-1185">Reference proteome</keyword>
<keyword evidence="3" id="KW-0964">Secreted</keyword>
<feature type="domain" description="WAP" evidence="9">
    <location>
        <begin position="5"/>
        <end position="52"/>
    </location>
</feature>
<keyword evidence="5" id="KW-0732">Signal</keyword>
<dbReference type="PANTHER" id="PTHR19441">
    <property type="entry name" value="WHEY ACDIC PROTEIN WAP"/>
    <property type="match status" value="1"/>
</dbReference>
<evidence type="ECO:0000256" key="8">
    <source>
        <dbReference type="ARBA" id="ARBA00035122"/>
    </source>
</evidence>
<evidence type="ECO:0000256" key="2">
    <source>
        <dbReference type="ARBA" id="ARBA00004613"/>
    </source>
</evidence>
<dbReference type="Pfam" id="PF00095">
    <property type="entry name" value="WAP"/>
    <property type="match status" value="2"/>
</dbReference>
<dbReference type="InterPro" id="IPR036645">
    <property type="entry name" value="Elafin-like_sf"/>
</dbReference>
<keyword evidence="4" id="KW-0929">Antimicrobial</keyword>
<dbReference type="Ensembl" id="ENSACAT00000057204.1">
    <property type="protein sequence ID" value="ENSACAP00000028521.1"/>
    <property type="gene ID" value="ENSACAG00000040012.1"/>
</dbReference>
<dbReference type="InParanoid" id="A0A803SZY1"/>
<evidence type="ECO:0000313" key="10">
    <source>
        <dbReference type="Ensembl" id="ENSACAP00000028521.1"/>
    </source>
</evidence>
<comment type="similarity">
    <text evidence="8">Belongs to the venom waprin family.</text>
</comment>
<evidence type="ECO:0000259" key="9">
    <source>
        <dbReference type="PROSITE" id="PS51390"/>
    </source>
</evidence>
<reference evidence="10" key="2">
    <citation type="submission" date="2025-08" db="UniProtKB">
        <authorList>
            <consortium name="Ensembl"/>
        </authorList>
    </citation>
    <scope>IDENTIFICATION</scope>
</reference>
<evidence type="ECO:0000256" key="6">
    <source>
        <dbReference type="ARBA" id="ARBA00023022"/>
    </source>
</evidence>
<name>A0A803SZY1_ANOCA</name>
<evidence type="ECO:0000256" key="1">
    <source>
        <dbReference type="ARBA" id="ARBA00002473"/>
    </source>
</evidence>
<evidence type="ECO:0000313" key="11">
    <source>
        <dbReference type="Proteomes" id="UP000001646"/>
    </source>
</evidence>
<dbReference type="PRINTS" id="PR00003">
    <property type="entry name" value="4DISULPHCORE"/>
</dbReference>
<dbReference type="AlphaFoldDB" id="A0A803SZY1"/>
<dbReference type="PANTHER" id="PTHR19441:SF44">
    <property type="entry name" value="ANTILEUKOPROTEINASE"/>
    <property type="match status" value="1"/>
</dbReference>
<dbReference type="Proteomes" id="UP000001646">
    <property type="component" value="Chromosome 4"/>
</dbReference>
<dbReference type="GeneTree" id="ENSGT01120000272429"/>
<comment type="function">
    <text evidence="1">Damages membranes of susceptible bacteria. Has no hemolytic activity. Not toxic to mice. Does not inhibit the proteinases elastase and cathepsin G.</text>
</comment>
<evidence type="ECO:0000256" key="7">
    <source>
        <dbReference type="ARBA" id="ARBA00023157"/>
    </source>
</evidence>
<dbReference type="SMART" id="SM00217">
    <property type="entry name" value="WAP"/>
    <property type="match status" value="2"/>
</dbReference>
<dbReference type="GO" id="GO:0042742">
    <property type="term" value="P:defense response to bacterium"/>
    <property type="evidence" value="ECO:0007669"/>
    <property type="project" value="UniProtKB-KW"/>
</dbReference>
<reference evidence="10" key="3">
    <citation type="submission" date="2025-09" db="UniProtKB">
        <authorList>
            <consortium name="Ensembl"/>
        </authorList>
    </citation>
    <scope>IDENTIFICATION</scope>
</reference>
<protein>
    <recommendedName>
        <fullName evidence="9">WAP domain-containing protein</fullName>
    </recommendedName>
</protein>
<evidence type="ECO:0000256" key="5">
    <source>
        <dbReference type="ARBA" id="ARBA00022729"/>
    </source>
</evidence>
<proteinExistence type="inferred from homology"/>
<feature type="domain" description="WAP" evidence="9">
    <location>
        <begin position="59"/>
        <end position="113"/>
    </location>
</feature>
<comment type="subcellular location">
    <subcellularLocation>
        <location evidence="2">Secreted</location>
    </subcellularLocation>
</comment>
<keyword evidence="7" id="KW-1015">Disulfide bond</keyword>
<evidence type="ECO:0000256" key="3">
    <source>
        <dbReference type="ARBA" id="ARBA00022525"/>
    </source>
</evidence>
<sequence>MEFPSTIKLGICPRNPFRCTIPGHNMCNNDYDCEGRQKCCYFNCGKICRNPQAIIKTLKRKHKHIPIRKPHQIKTAIKCRMLDPPNNCDSDYQCINELKCCEGMCGRDCVKPIFGTIDNKLFILC</sequence>
<dbReference type="InterPro" id="IPR050514">
    <property type="entry name" value="WAP_four-disulfide_core"/>
</dbReference>
<dbReference type="PROSITE" id="PS51390">
    <property type="entry name" value="WAP"/>
    <property type="match status" value="2"/>
</dbReference>
<dbReference type="Gene3D" id="4.10.75.10">
    <property type="entry name" value="Elafin-like"/>
    <property type="match status" value="2"/>
</dbReference>
<accession>A0A803SZY1</accession>
<dbReference type="GO" id="GO:0005576">
    <property type="term" value="C:extracellular region"/>
    <property type="evidence" value="ECO:0007669"/>
    <property type="project" value="UniProtKB-SubCell"/>
</dbReference>
<dbReference type="InterPro" id="IPR008197">
    <property type="entry name" value="WAP_dom"/>
</dbReference>
<organism evidence="10 11">
    <name type="scientific">Anolis carolinensis</name>
    <name type="common">Green anole</name>
    <name type="synonym">American chameleon</name>
    <dbReference type="NCBI Taxonomy" id="28377"/>
    <lineage>
        <taxon>Eukaryota</taxon>
        <taxon>Metazoa</taxon>
        <taxon>Chordata</taxon>
        <taxon>Craniata</taxon>
        <taxon>Vertebrata</taxon>
        <taxon>Euteleostomi</taxon>
        <taxon>Lepidosauria</taxon>
        <taxon>Squamata</taxon>
        <taxon>Bifurcata</taxon>
        <taxon>Unidentata</taxon>
        <taxon>Episquamata</taxon>
        <taxon>Toxicofera</taxon>
        <taxon>Iguania</taxon>
        <taxon>Dactyloidae</taxon>
        <taxon>Anolis</taxon>
    </lineage>
</organism>